<proteinExistence type="predicted"/>
<sequence length="135" mass="14848">MNQIKQVLNTCSPLEKVVKINEALGTGVSTISKKLCSECKQRSPTEACRSSRQKQEPTAAKTTEQQICDPCAKYKPKEQQTSASDLPGCMPFTDDVPIVPHYEEEAQEPDYRPHPSLKNKGCGCNLGTTIPPEDP</sequence>
<reference evidence="1 2" key="1">
    <citation type="journal article" date="2024" name="BMC Genomics">
        <title>De novo assembly and annotation of Popillia japonica's genome with initial clues to its potential as an invasive pest.</title>
        <authorList>
            <person name="Cucini C."/>
            <person name="Boschi S."/>
            <person name="Funari R."/>
            <person name="Cardaioli E."/>
            <person name="Iannotti N."/>
            <person name="Marturano G."/>
            <person name="Paoli F."/>
            <person name="Bruttini M."/>
            <person name="Carapelli A."/>
            <person name="Frati F."/>
            <person name="Nardi F."/>
        </authorList>
    </citation>
    <scope>NUCLEOTIDE SEQUENCE [LARGE SCALE GENOMIC DNA]</scope>
    <source>
        <strain evidence="1">DMR45628</strain>
    </source>
</reference>
<dbReference type="Proteomes" id="UP001458880">
    <property type="component" value="Unassembled WGS sequence"/>
</dbReference>
<dbReference type="AlphaFoldDB" id="A0AAW1JC86"/>
<keyword evidence="2" id="KW-1185">Reference proteome</keyword>
<evidence type="ECO:0000313" key="2">
    <source>
        <dbReference type="Proteomes" id="UP001458880"/>
    </source>
</evidence>
<organism evidence="1 2">
    <name type="scientific">Popillia japonica</name>
    <name type="common">Japanese beetle</name>
    <dbReference type="NCBI Taxonomy" id="7064"/>
    <lineage>
        <taxon>Eukaryota</taxon>
        <taxon>Metazoa</taxon>
        <taxon>Ecdysozoa</taxon>
        <taxon>Arthropoda</taxon>
        <taxon>Hexapoda</taxon>
        <taxon>Insecta</taxon>
        <taxon>Pterygota</taxon>
        <taxon>Neoptera</taxon>
        <taxon>Endopterygota</taxon>
        <taxon>Coleoptera</taxon>
        <taxon>Polyphaga</taxon>
        <taxon>Scarabaeiformia</taxon>
        <taxon>Scarabaeidae</taxon>
        <taxon>Rutelinae</taxon>
        <taxon>Popillia</taxon>
    </lineage>
</organism>
<name>A0AAW1JC86_POPJA</name>
<dbReference type="EMBL" id="JASPKY010000432">
    <property type="protein sequence ID" value="KAK9700704.1"/>
    <property type="molecule type" value="Genomic_DNA"/>
</dbReference>
<evidence type="ECO:0000313" key="1">
    <source>
        <dbReference type="EMBL" id="KAK9700704.1"/>
    </source>
</evidence>
<gene>
    <name evidence="1" type="ORF">QE152_g31086</name>
</gene>
<accession>A0AAW1JC86</accession>
<comment type="caution">
    <text evidence="1">The sequence shown here is derived from an EMBL/GenBank/DDBJ whole genome shotgun (WGS) entry which is preliminary data.</text>
</comment>
<protein>
    <submittedName>
        <fullName evidence="1">Uncharacterized protein</fullName>
    </submittedName>
</protein>